<evidence type="ECO:0000256" key="5">
    <source>
        <dbReference type="ARBA" id="ARBA00023136"/>
    </source>
</evidence>
<dbReference type="GO" id="GO:0009002">
    <property type="term" value="F:serine-type D-Ala-D-Ala carboxypeptidase activity"/>
    <property type="evidence" value="ECO:0007669"/>
    <property type="project" value="UniProtKB-EC"/>
</dbReference>
<dbReference type="SUPFAM" id="SSF56519">
    <property type="entry name" value="Penicillin binding protein dimerisation domain"/>
    <property type="match status" value="1"/>
</dbReference>
<dbReference type="InterPro" id="IPR050515">
    <property type="entry name" value="Beta-lactam/transpept"/>
</dbReference>
<evidence type="ECO:0000256" key="3">
    <source>
        <dbReference type="ARBA" id="ARBA00007171"/>
    </source>
</evidence>
<evidence type="ECO:0000313" key="10">
    <source>
        <dbReference type="EMBL" id="AZU61425.1"/>
    </source>
</evidence>
<evidence type="ECO:0000313" key="11">
    <source>
        <dbReference type="Proteomes" id="UP000282892"/>
    </source>
</evidence>
<dbReference type="PANTHER" id="PTHR30627">
    <property type="entry name" value="PEPTIDOGLYCAN D,D-TRANSPEPTIDASE"/>
    <property type="match status" value="1"/>
</dbReference>
<comment type="subcellular location">
    <subcellularLocation>
        <location evidence="1">Membrane</location>
    </subcellularLocation>
</comment>
<evidence type="ECO:0000256" key="4">
    <source>
        <dbReference type="ARBA" id="ARBA00012448"/>
    </source>
</evidence>
<evidence type="ECO:0000256" key="1">
    <source>
        <dbReference type="ARBA" id="ARBA00004370"/>
    </source>
</evidence>
<dbReference type="OrthoDB" id="9804124at2"/>
<dbReference type="InterPro" id="IPR036138">
    <property type="entry name" value="PBP_dimer_sf"/>
</dbReference>
<comment type="catalytic activity">
    <reaction evidence="6">
        <text>Preferential cleavage: (Ac)2-L-Lys-D-Ala-|-D-Ala. Also transpeptidation of peptidyl-alanyl moieties that are N-acyl substituents of D-alanine.</text>
        <dbReference type="EC" id="3.4.16.4"/>
    </reaction>
</comment>
<keyword evidence="5 8" id="KW-0472">Membrane</keyword>
<dbReference type="GO" id="GO:0009252">
    <property type="term" value="P:peptidoglycan biosynthetic process"/>
    <property type="evidence" value="ECO:0007669"/>
    <property type="project" value="UniProtKB-UniPathway"/>
</dbReference>
<evidence type="ECO:0000256" key="6">
    <source>
        <dbReference type="ARBA" id="ARBA00034000"/>
    </source>
</evidence>
<protein>
    <recommendedName>
        <fullName evidence="4">serine-type D-Ala-D-Ala carboxypeptidase</fullName>
        <ecNumber evidence="4">3.4.16.4</ecNumber>
    </recommendedName>
</protein>
<dbReference type="InterPro" id="IPR001460">
    <property type="entry name" value="PCN-bd_Tpept"/>
</dbReference>
<name>A0A3Q9QVH8_9BACI</name>
<gene>
    <name evidence="10" type="ORF">CHR53_09205</name>
</gene>
<dbReference type="AlphaFoldDB" id="A0A3Q9QVH8"/>
<dbReference type="GO" id="GO:0071555">
    <property type="term" value="P:cell wall organization"/>
    <property type="evidence" value="ECO:0007669"/>
    <property type="project" value="TreeGrafter"/>
</dbReference>
<dbReference type="Gene3D" id="3.40.710.10">
    <property type="entry name" value="DD-peptidase/beta-lactamase superfamily"/>
    <property type="match status" value="1"/>
</dbReference>
<feature type="transmembrane region" description="Helical" evidence="8">
    <location>
        <begin position="12"/>
        <end position="31"/>
    </location>
</feature>
<dbReference type="UniPathway" id="UPA00219"/>
<proteinExistence type="inferred from homology"/>
<dbReference type="Pfam" id="PF03717">
    <property type="entry name" value="PBP_dimer"/>
    <property type="match status" value="1"/>
</dbReference>
<dbReference type="Gene3D" id="3.30.70.2110">
    <property type="match status" value="1"/>
</dbReference>
<feature type="region of interest" description="Disordered" evidence="7">
    <location>
        <begin position="716"/>
        <end position="742"/>
    </location>
</feature>
<dbReference type="Proteomes" id="UP000282892">
    <property type="component" value="Chromosome"/>
</dbReference>
<dbReference type="SUPFAM" id="SSF56601">
    <property type="entry name" value="beta-lactamase/transpeptidase-like"/>
    <property type="match status" value="1"/>
</dbReference>
<dbReference type="SMART" id="SM00740">
    <property type="entry name" value="PASTA"/>
    <property type="match status" value="2"/>
</dbReference>
<evidence type="ECO:0000256" key="7">
    <source>
        <dbReference type="SAM" id="MobiDB-lite"/>
    </source>
</evidence>
<dbReference type="EMBL" id="CP022572">
    <property type="protein sequence ID" value="AZU61425.1"/>
    <property type="molecule type" value="Genomic_DNA"/>
</dbReference>
<dbReference type="PROSITE" id="PS51178">
    <property type="entry name" value="PASTA"/>
    <property type="match status" value="1"/>
</dbReference>
<dbReference type="GO" id="GO:0008658">
    <property type="term" value="F:penicillin binding"/>
    <property type="evidence" value="ECO:0007669"/>
    <property type="project" value="InterPro"/>
</dbReference>
<dbReference type="InterPro" id="IPR005311">
    <property type="entry name" value="PBP_dimer"/>
</dbReference>
<dbReference type="InterPro" id="IPR005543">
    <property type="entry name" value="PASTA_dom"/>
</dbReference>
<dbReference type="EC" id="3.4.16.4" evidence="4"/>
<evidence type="ECO:0000259" key="9">
    <source>
        <dbReference type="PROSITE" id="PS51178"/>
    </source>
</evidence>
<comment type="similarity">
    <text evidence="3">Belongs to the transpeptidase family.</text>
</comment>
<dbReference type="CDD" id="cd06575">
    <property type="entry name" value="PASTA_Pbp2x-like_2"/>
    <property type="match status" value="1"/>
</dbReference>
<keyword evidence="8" id="KW-1133">Transmembrane helix</keyword>
<accession>A0A3Q9QVH8</accession>
<evidence type="ECO:0000256" key="2">
    <source>
        <dbReference type="ARBA" id="ARBA00004752"/>
    </source>
</evidence>
<sequence>MNKKQPYMNVGAAILFVIFGLLFFVVLFRYFSIQFTGEAAGQPLVAKAQQKYAHQTILQASRGEILDRNGEIVAEDTSAYKLAAVLSKKMPKHVKDPEKTARELAKYLDMDETEIYSRLTNGIKKKRFQVEFGKAGKDISYDTKAKIEKLKLPGIIFQRDSKRYYPNGVFASHLVGYADQIKQDNGTYKTVGKMGIESEFDKELTGKNGKVNFESDVWGYILPGDKQKITPAKDGDDIYLTIDKKIQTFLEDAMDKVDKEYKPKKMIAIVADPKTGDILAMGQRPTFQPKTREGITDSWHNEAIETSFEPGSTMKIFTLAAAVQEGVFNPNEQYMSGSYRVTNKSQPIHDHNYSGWGKISYLEGVQRSSNTAFAKIAKEKLGFDTFRKYLTKFGFDKPTGIELPDETSGKIQYTYPIEKITTAYGQGTAITPIQQIQAATAIANDGKMLKPHVVKKIVNHNTGKTIEETVPEVVSTPISKDTAKKVRDYLETVVTSKNGTGRRYKIEGYSVAGKTGTASIPGSDGKYLTGANNYMFSFLGMAPKENPKLIVYVAVQQPELTGEKAGQGAYPVSEIFNPVMQNSLHYLNIQPSKVEKTALNKLADFQEKSVDETVRSLKAKGLEAVVLGKGMNVTDQIPKEGTTVLEGEKVIIQTDGDLTAPDMTNWSLRDVMKVANMAGLKLSTKGKGYVIGQSIKPGTTLTEGDFLIVNLKTPEEKWTEESSAAGKEKGTSKESSKDIIQD</sequence>
<dbReference type="SUPFAM" id="SSF54184">
    <property type="entry name" value="Penicillin-binding protein 2x (pbp-2x), c-terminal domain"/>
    <property type="match status" value="2"/>
</dbReference>
<dbReference type="InterPro" id="IPR012338">
    <property type="entry name" value="Beta-lactam/transpept-like"/>
</dbReference>
<keyword evidence="8" id="KW-0812">Transmembrane</keyword>
<dbReference type="FunFam" id="3.40.710.10:FF:000026">
    <property type="entry name" value="Penicillin-binding protein 1"/>
    <property type="match status" value="1"/>
</dbReference>
<comment type="pathway">
    <text evidence="2">Cell wall biogenesis; peptidoglycan biosynthesis.</text>
</comment>
<feature type="domain" description="PASTA" evidence="9">
    <location>
        <begin position="653"/>
        <end position="713"/>
    </location>
</feature>
<dbReference type="Gene3D" id="3.90.1310.10">
    <property type="entry name" value="Penicillin-binding protein 2a (Domain 2)"/>
    <property type="match status" value="1"/>
</dbReference>
<dbReference type="Pfam" id="PF03793">
    <property type="entry name" value="PASTA"/>
    <property type="match status" value="2"/>
</dbReference>
<dbReference type="GO" id="GO:0005886">
    <property type="term" value="C:plasma membrane"/>
    <property type="evidence" value="ECO:0007669"/>
    <property type="project" value="TreeGrafter"/>
</dbReference>
<reference evidence="10 11" key="1">
    <citation type="submission" date="2017-07" db="EMBL/GenBank/DDBJ databases">
        <title>The complete genome sequence of Bacillus mesonae strain H20-5, an efficient strain improving plant abiotic stress resistance.</title>
        <authorList>
            <person name="Kim S.Y."/>
            <person name="Song H."/>
            <person name="Sang M.K."/>
            <person name="Weon H.-Y."/>
            <person name="Song J."/>
        </authorList>
    </citation>
    <scope>NUCLEOTIDE SEQUENCE [LARGE SCALE GENOMIC DNA]</scope>
    <source>
        <strain evidence="10 11">H20-5</strain>
    </source>
</reference>
<dbReference type="Gene3D" id="2.20.70.70">
    <property type="match status" value="1"/>
</dbReference>
<organism evidence="10 11">
    <name type="scientific">Neobacillus mesonae</name>
    <dbReference type="NCBI Taxonomy" id="1193713"/>
    <lineage>
        <taxon>Bacteria</taxon>
        <taxon>Bacillati</taxon>
        <taxon>Bacillota</taxon>
        <taxon>Bacilli</taxon>
        <taxon>Bacillales</taxon>
        <taxon>Bacillaceae</taxon>
        <taxon>Neobacillus</taxon>
    </lineage>
</organism>
<dbReference type="RefSeq" id="WP_127486280.1">
    <property type="nucleotide sequence ID" value="NZ_CP022572.1"/>
</dbReference>
<dbReference type="CDD" id="cd06576">
    <property type="entry name" value="PASTA_Pbp2x-like_1"/>
    <property type="match status" value="1"/>
</dbReference>
<dbReference type="STRING" id="1193713.GCA_001636315_04277"/>
<dbReference type="PANTHER" id="PTHR30627:SF26">
    <property type="entry name" value="PENICILLIN-BINDING PROTEIN 2B"/>
    <property type="match status" value="1"/>
</dbReference>
<keyword evidence="11" id="KW-1185">Reference proteome</keyword>
<dbReference type="KEGG" id="nmk:CHR53_09205"/>
<dbReference type="Pfam" id="PF00905">
    <property type="entry name" value="Transpeptidase"/>
    <property type="match status" value="1"/>
</dbReference>
<evidence type="ECO:0000256" key="8">
    <source>
        <dbReference type="SAM" id="Phobius"/>
    </source>
</evidence>